<accession>A0ABY4S4H5</accession>
<evidence type="ECO:0000313" key="3">
    <source>
        <dbReference type="EMBL" id="URI07125.1"/>
    </source>
</evidence>
<evidence type="ECO:0000313" key="4">
    <source>
        <dbReference type="Proteomes" id="UP001056201"/>
    </source>
</evidence>
<evidence type="ECO:0000259" key="2">
    <source>
        <dbReference type="Pfam" id="PF10099"/>
    </source>
</evidence>
<proteinExistence type="predicted"/>
<reference evidence="3" key="1">
    <citation type="submission" date="2022-05" db="EMBL/GenBank/DDBJ databases">
        <title>An RpoN-dependent PEP-CTERM gene is involved in floc formation of an Aquincola tertiaricarbonis strain.</title>
        <authorList>
            <person name="Qiu D."/>
            <person name="Xia M."/>
        </authorList>
    </citation>
    <scope>NUCLEOTIDE SEQUENCE</scope>
    <source>
        <strain evidence="3">RN12</strain>
    </source>
</reference>
<dbReference type="Proteomes" id="UP001056201">
    <property type="component" value="Chromosome 1"/>
</dbReference>
<organism evidence="3 4">
    <name type="scientific">Aquincola tertiaricarbonis</name>
    <dbReference type="NCBI Taxonomy" id="391953"/>
    <lineage>
        <taxon>Bacteria</taxon>
        <taxon>Pseudomonadati</taxon>
        <taxon>Pseudomonadota</taxon>
        <taxon>Betaproteobacteria</taxon>
        <taxon>Burkholderiales</taxon>
        <taxon>Sphaerotilaceae</taxon>
        <taxon>Aquincola</taxon>
    </lineage>
</organism>
<evidence type="ECO:0000256" key="1">
    <source>
        <dbReference type="SAM" id="Phobius"/>
    </source>
</evidence>
<feature type="transmembrane region" description="Helical" evidence="1">
    <location>
        <begin position="99"/>
        <end position="119"/>
    </location>
</feature>
<keyword evidence="1" id="KW-1133">Transmembrane helix</keyword>
<dbReference type="InterPro" id="IPR051474">
    <property type="entry name" value="Anti-sigma-K/W_factor"/>
</dbReference>
<dbReference type="RefSeq" id="WP_250195390.1">
    <property type="nucleotide sequence ID" value="NZ_CP097635.1"/>
</dbReference>
<keyword evidence="1" id="KW-0472">Membrane</keyword>
<protein>
    <submittedName>
        <fullName evidence="3">Anti-sigma factor</fullName>
    </submittedName>
</protein>
<feature type="domain" description="Anti-sigma K factor RskA C-terminal" evidence="2">
    <location>
        <begin position="108"/>
        <end position="234"/>
    </location>
</feature>
<dbReference type="PANTHER" id="PTHR37461">
    <property type="entry name" value="ANTI-SIGMA-K FACTOR RSKA"/>
    <property type="match status" value="1"/>
</dbReference>
<keyword evidence="4" id="KW-1185">Reference proteome</keyword>
<sequence>MIDLRDAVERSAIAGEYVLGTLSPEDHAAVAAALVHDAALRAEVYAWQDRLLPLTRHSPAAEPAAHLWPRIEAALTRPALASAPSAPAAKAPWWQRLGLWQGVSAGALALSAVLMVVVLRLAPLAQTPPDAARYVAVLQSPDNRSTGWVVEVREGGLLRLVPTADAGSVPPGRVWQFWTKLEGAAGPTSLGLVPVGQTVEIPVSRLPGVGAQQLFEITLEPEGGSTIGRPTGPILFVGRSVML</sequence>
<dbReference type="Pfam" id="PF10099">
    <property type="entry name" value="RskA_C"/>
    <property type="match status" value="1"/>
</dbReference>
<name>A0ABY4S4H5_AQUTE</name>
<keyword evidence="1" id="KW-0812">Transmembrane</keyword>
<dbReference type="EMBL" id="CP097635">
    <property type="protein sequence ID" value="URI07125.1"/>
    <property type="molecule type" value="Genomic_DNA"/>
</dbReference>
<dbReference type="InterPro" id="IPR018764">
    <property type="entry name" value="RskA_C"/>
</dbReference>
<dbReference type="PANTHER" id="PTHR37461:SF1">
    <property type="entry name" value="ANTI-SIGMA-K FACTOR RSKA"/>
    <property type="match status" value="1"/>
</dbReference>
<gene>
    <name evidence="3" type="ORF">MW290_00425</name>
</gene>